<evidence type="ECO:0000259" key="4">
    <source>
        <dbReference type="PROSITE" id="PS50887"/>
    </source>
</evidence>
<dbReference type="GO" id="GO:0005886">
    <property type="term" value="C:plasma membrane"/>
    <property type="evidence" value="ECO:0007669"/>
    <property type="project" value="TreeGrafter"/>
</dbReference>
<dbReference type="KEGG" id="ati:AL072_19910"/>
<dbReference type="EMBL" id="CP012403">
    <property type="protein sequence ID" value="ALG73799.1"/>
    <property type="molecule type" value="Genomic_DNA"/>
</dbReference>
<evidence type="ECO:0000256" key="2">
    <source>
        <dbReference type="ARBA" id="ARBA00034247"/>
    </source>
</evidence>
<dbReference type="Proteomes" id="UP000069935">
    <property type="component" value="Chromosome 3"/>
</dbReference>
<dbReference type="AlphaFoldDB" id="A0AAC8W295"/>
<sequence>MNIDTTFIAQIITVIGFAVGLSIAVASGRYPRHIRDSLRAYAYGKFLLGLAFLIVGMRADNAPELLVPLANGVGIAGLTLNYTSVRLLQERPVWRQWPLAAGSGVALGCLLLMLAGSDLSGVRMLASLAAAVVLLAIAFEILVRYEDRGVPHYVTGIMSIGLAGIYLVRMGAGMVQGEAPVGQLVDDRIERAVFVLSFLGTIIGAINYVLMASDEFNRELTKLAHTDGLTSVLNRRRLFELGEIEFRRARRYGRDLTVLILDIDRFKSINDRAGHPFGDRVILAVAGCCVGQVRQDDIIGRIGGEEFALLLPETGAEDGLLLAERLRGAIERQLGPLGAERAVTVTCSIGGVAMTAEHSEFSDLIAQSDDALYCAKNAGRNQVCFFRPAEEPSAAPVTA</sequence>
<keyword evidence="3" id="KW-1133">Transmembrane helix</keyword>
<organism evidence="5 6">
    <name type="scientific">Azospirillum thiophilum</name>
    <dbReference type="NCBI Taxonomy" id="528244"/>
    <lineage>
        <taxon>Bacteria</taxon>
        <taxon>Pseudomonadati</taxon>
        <taxon>Pseudomonadota</taxon>
        <taxon>Alphaproteobacteria</taxon>
        <taxon>Rhodospirillales</taxon>
        <taxon>Azospirillaceae</taxon>
        <taxon>Azospirillum</taxon>
    </lineage>
</organism>
<dbReference type="SUPFAM" id="SSF55073">
    <property type="entry name" value="Nucleotide cyclase"/>
    <property type="match status" value="1"/>
</dbReference>
<reference evidence="6" key="1">
    <citation type="submission" date="2015-12" db="EMBL/GenBank/DDBJ databases">
        <title>Complete Genome Sequence of Azospirillum thiophilum BV-S.</title>
        <authorList>
            <person name="Fomenkov A."/>
            <person name="Vincze T."/>
            <person name="Grabovich M."/>
            <person name="Dubinina G."/>
            <person name="Orlova M."/>
            <person name="Belousova E."/>
            <person name="Roberts R.J."/>
        </authorList>
    </citation>
    <scope>NUCLEOTIDE SEQUENCE [LARGE SCALE GENOMIC DNA]</scope>
    <source>
        <strain evidence="6">BV-S</strain>
    </source>
</reference>
<dbReference type="EC" id="2.7.7.65" evidence="1"/>
<dbReference type="PANTHER" id="PTHR45138">
    <property type="entry name" value="REGULATORY COMPONENTS OF SENSORY TRANSDUCTION SYSTEM"/>
    <property type="match status" value="1"/>
</dbReference>
<evidence type="ECO:0000256" key="1">
    <source>
        <dbReference type="ARBA" id="ARBA00012528"/>
    </source>
</evidence>
<dbReference type="GO" id="GO:0043709">
    <property type="term" value="P:cell adhesion involved in single-species biofilm formation"/>
    <property type="evidence" value="ECO:0007669"/>
    <property type="project" value="TreeGrafter"/>
</dbReference>
<evidence type="ECO:0000256" key="3">
    <source>
        <dbReference type="SAM" id="Phobius"/>
    </source>
</evidence>
<dbReference type="InterPro" id="IPR043128">
    <property type="entry name" value="Rev_trsase/Diguanyl_cyclase"/>
</dbReference>
<keyword evidence="6" id="KW-1185">Reference proteome</keyword>
<keyword evidence="3" id="KW-0812">Transmembrane</keyword>
<name>A0AAC8W295_9PROT</name>
<feature type="transmembrane region" description="Helical" evidence="3">
    <location>
        <begin position="150"/>
        <end position="172"/>
    </location>
</feature>
<feature type="transmembrane region" description="Helical" evidence="3">
    <location>
        <begin position="6"/>
        <end position="28"/>
    </location>
</feature>
<dbReference type="InterPro" id="IPR029787">
    <property type="entry name" value="Nucleotide_cyclase"/>
</dbReference>
<dbReference type="RefSeq" id="WP_045584724.1">
    <property type="nucleotide sequence ID" value="NZ_CP012403.1"/>
</dbReference>
<dbReference type="FunFam" id="3.30.70.270:FF:000001">
    <property type="entry name" value="Diguanylate cyclase domain protein"/>
    <property type="match status" value="1"/>
</dbReference>
<feature type="transmembrane region" description="Helical" evidence="3">
    <location>
        <begin position="97"/>
        <end position="116"/>
    </location>
</feature>
<dbReference type="PANTHER" id="PTHR45138:SF9">
    <property type="entry name" value="DIGUANYLATE CYCLASE DGCM-RELATED"/>
    <property type="match status" value="1"/>
</dbReference>
<gene>
    <name evidence="5" type="ORF">AL072_19910</name>
</gene>
<evidence type="ECO:0000313" key="5">
    <source>
        <dbReference type="EMBL" id="ALG73799.1"/>
    </source>
</evidence>
<dbReference type="GO" id="GO:1902201">
    <property type="term" value="P:negative regulation of bacterial-type flagellum-dependent cell motility"/>
    <property type="evidence" value="ECO:0007669"/>
    <property type="project" value="TreeGrafter"/>
</dbReference>
<feature type="transmembrane region" description="Helical" evidence="3">
    <location>
        <begin position="192"/>
        <end position="210"/>
    </location>
</feature>
<dbReference type="PROSITE" id="PS50887">
    <property type="entry name" value="GGDEF"/>
    <property type="match status" value="1"/>
</dbReference>
<dbReference type="InterPro" id="IPR000160">
    <property type="entry name" value="GGDEF_dom"/>
</dbReference>
<feature type="domain" description="GGDEF" evidence="4">
    <location>
        <begin position="254"/>
        <end position="388"/>
    </location>
</feature>
<dbReference type="NCBIfam" id="TIGR00254">
    <property type="entry name" value="GGDEF"/>
    <property type="match status" value="1"/>
</dbReference>
<proteinExistence type="predicted"/>
<feature type="transmembrane region" description="Helical" evidence="3">
    <location>
        <begin position="65"/>
        <end position="85"/>
    </location>
</feature>
<protein>
    <recommendedName>
        <fullName evidence="1">diguanylate cyclase</fullName>
        <ecNumber evidence="1">2.7.7.65</ecNumber>
    </recommendedName>
</protein>
<accession>A0AAC8W295</accession>
<dbReference type="GO" id="GO:0052621">
    <property type="term" value="F:diguanylate cyclase activity"/>
    <property type="evidence" value="ECO:0007669"/>
    <property type="project" value="UniProtKB-EC"/>
</dbReference>
<comment type="catalytic activity">
    <reaction evidence="2">
        <text>2 GTP = 3',3'-c-di-GMP + 2 diphosphate</text>
        <dbReference type="Rhea" id="RHEA:24898"/>
        <dbReference type="ChEBI" id="CHEBI:33019"/>
        <dbReference type="ChEBI" id="CHEBI:37565"/>
        <dbReference type="ChEBI" id="CHEBI:58805"/>
        <dbReference type="EC" id="2.7.7.65"/>
    </reaction>
</comment>
<evidence type="ECO:0000313" key="6">
    <source>
        <dbReference type="Proteomes" id="UP000069935"/>
    </source>
</evidence>
<dbReference type="Pfam" id="PF00990">
    <property type="entry name" value="GGDEF"/>
    <property type="match status" value="1"/>
</dbReference>
<dbReference type="CDD" id="cd01949">
    <property type="entry name" value="GGDEF"/>
    <property type="match status" value="1"/>
</dbReference>
<keyword evidence="3" id="KW-0472">Membrane</keyword>
<dbReference type="Gene3D" id="3.30.70.270">
    <property type="match status" value="1"/>
</dbReference>
<reference evidence="5 6" key="2">
    <citation type="journal article" date="2016" name="Genome Announc.">
        <title>Complete Genome Sequence of a Strain of Azospirillum thiophilum Isolated from a Sulfide Spring.</title>
        <authorList>
            <person name="Fomenkov A."/>
            <person name="Vincze T."/>
            <person name="Grabovich M."/>
            <person name="Anton B.P."/>
            <person name="Dubinina G."/>
            <person name="Orlova M."/>
            <person name="Belousova E."/>
            <person name="Roberts R.J."/>
        </authorList>
    </citation>
    <scope>NUCLEOTIDE SEQUENCE [LARGE SCALE GENOMIC DNA]</scope>
    <source>
        <strain evidence="5 6">BV-S</strain>
    </source>
</reference>
<feature type="transmembrane region" description="Helical" evidence="3">
    <location>
        <begin position="122"/>
        <end position="143"/>
    </location>
</feature>
<dbReference type="InterPro" id="IPR050469">
    <property type="entry name" value="Diguanylate_Cyclase"/>
</dbReference>
<dbReference type="SMART" id="SM00267">
    <property type="entry name" value="GGDEF"/>
    <property type="match status" value="1"/>
</dbReference>
<feature type="transmembrane region" description="Helical" evidence="3">
    <location>
        <begin position="40"/>
        <end position="59"/>
    </location>
</feature>